<comment type="similarity">
    <text evidence="5">Belongs to the LapA family.</text>
</comment>
<comment type="function">
    <text evidence="5">Involved in the assembly of lipopolysaccharide (LPS).</text>
</comment>
<feature type="transmembrane region" description="Helical" evidence="5">
    <location>
        <begin position="45"/>
        <end position="65"/>
    </location>
</feature>
<evidence type="ECO:0000256" key="4">
    <source>
        <dbReference type="ARBA" id="ARBA00023136"/>
    </source>
</evidence>
<keyword evidence="1 5" id="KW-1003">Cell membrane</keyword>
<dbReference type="GO" id="GO:0008653">
    <property type="term" value="P:lipopolysaccharide metabolic process"/>
    <property type="evidence" value="ECO:0007669"/>
    <property type="project" value="InterPro"/>
</dbReference>
<comment type="subcellular location">
    <subcellularLocation>
        <location evidence="5">Cell inner membrane</location>
        <topology evidence="5">Single-pass membrane protein</topology>
    </subcellularLocation>
</comment>
<dbReference type="Pfam" id="PF06305">
    <property type="entry name" value="LapA_dom"/>
    <property type="match status" value="1"/>
</dbReference>
<evidence type="ECO:0000256" key="1">
    <source>
        <dbReference type="ARBA" id="ARBA00022475"/>
    </source>
</evidence>
<feature type="domain" description="Lipopolysaccharide assembly protein A" evidence="6">
    <location>
        <begin position="23"/>
        <end position="85"/>
    </location>
</feature>
<keyword evidence="3 5" id="KW-1133">Transmembrane helix</keyword>
<name>A0AAW8CEJ0_9PAST</name>
<dbReference type="Proteomes" id="UP001226020">
    <property type="component" value="Unassembled WGS sequence"/>
</dbReference>
<organism evidence="7 8">
    <name type="scientific">Phocoenobacter atlanticus subsp. atlanticus</name>
    <dbReference type="NCBI Taxonomy" id="3061285"/>
    <lineage>
        <taxon>Bacteria</taxon>
        <taxon>Pseudomonadati</taxon>
        <taxon>Pseudomonadota</taxon>
        <taxon>Gammaproteobacteria</taxon>
        <taxon>Pasteurellales</taxon>
        <taxon>Pasteurellaceae</taxon>
        <taxon>Phocoenobacter</taxon>
        <taxon>Phocoenobacter atlanticus</taxon>
    </lineage>
</organism>
<comment type="caution">
    <text evidence="5">Lacks conserved residue(s) required for the propagation of feature annotation.</text>
</comment>
<sequence>MKYIIGLVIVFAIVLVAVTIGANNDQIISFNYILAKNELRLSSLVAILFGFGLILGWLITGLFYLKLRVKNIALNHRVKRQAKQIDELTLSKG</sequence>
<evidence type="ECO:0000313" key="8">
    <source>
        <dbReference type="Proteomes" id="UP001226020"/>
    </source>
</evidence>
<evidence type="ECO:0000259" key="6">
    <source>
        <dbReference type="Pfam" id="PF06305"/>
    </source>
</evidence>
<dbReference type="GO" id="GO:0005886">
    <property type="term" value="C:plasma membrane"/>
    <property type="evidence" value="ECO:0007669"/>
    <property type="project" value="UniProtKB-SubCell"/>
</dbReference>
<accession>A0AAW8CEJ0</accession>
<protein>
    <recommendedName>
        <fullName evidence="5">Probable lipopolysaccharide assembly protein A</fullName>
    </recommendedName>
</protein>
<dbReference type="EMBL" id="JASAXT010000001">
    <property type="protein sequence ID" value="MDP8147492.1"/>
    <property type="molecule type" value="Genomic_DNA"/>
</dbReference>
<keyword evidence="4 5" id="KW-0472">Membrane</keyword>
<dbReference type="HAMAP" id="MF_01948">
    <property type="entry name" value="LPS_assembly_LapA"/>
    <property type="match status" value="1"/>
</dbReference>
<evidence type="ECO:0000256" key="3">
    <source>
        <dbReference type="ARBA" id="ARBA00022989"/>
    </source>
</evidence>
<keyword evidence="8" id="KW-1185">Reference proteome</keyword>
<evidence type="ECO:0000313" key="7">
    <source>
        <dbReference type="EMBL" id="MDP8147492.1"/>
    </source>
</evidence>
<dbReference type="InterPro" id="IPR032906">
    <property type="entry name" value="LapA"/>
</dbReference>
<evidence type="ECO:0000256" key="2">
    <source>
        <dbReference type="ARBA" id="ARBA00022692"/>
    </source>
</evidence>
<comment type="caution">
    <text evidence="7">The sequence shown here is derived from an EMBL/GenBank/DDBJ whole genome shotgun (WGS) entry which is preliminary data.</text>
</comment>
<dbReference type="AlphaFoldDB" id="A0AAW8CEJ0"/>
<keyword evidence="2 5" id="KW-0812">Transmembrane</keyword>
<reference evidence="7 8" key="1">
    <citation type="journal article" date="2023" name="Front. Microbiol.">
        <title>Phylogeography and host specificity of Pasteurellaceae pathogenic to sea-farmed fish in the north-east Atlantic.</title>
        <authorList>
            <person name="Gulla S."/>
            <person name="Colquhoun D.J."/>
            <person name="Olsen A.B."/>
            <person name="Spilsberg B."/>
            <person name="Lagesen K."/>
            <person name="Aakesson C.P."/>
            <person name="Strom S."/>
            <person name="Manji F."/>
            <person name="Birkbeck T.H."/>
            <person name="Nilsen H.K."/>
        </authorList>
    </citation>
    <scope>NUCLEOTIDE SEQUENCE [LARGE SCALE GENOMIC DNA]</scope>
    <source>
        <strain evidence="7 8">NVIB3131</strain>
    </source>
</reference>
<dbReference type="GeneID" id="300271798"/>
<evidence type="ECO:0000256" key="5">
    <source>
        <dbReference type="HAMAP-Rule" id="MF_01948"/>
    </source>
</evidence>
<dbReference type="RefSeq" id="WP_306347636.1">
    <property type="nucleotide sequence ID" value="NZ_JASAVU010000017.1"/>
</dbReference>
<proteinExistence type="inferred from homology"/>
<gene>
    <name evidence="5" type="primary">lapA</name>
    <name evidence="7" type="ORF">QJU57_00150</name>
</gene>
<keyword evidence="5" id="KW-0997">Cell inner membrane</keyword>
<dbReference type="InterPro" id="IPR010445">
    <property type="entry name" value="LapA_dom"/>
</dbReference>